<sequence length="134" mass="14696">MTRAEKAKAEGMPLLLPPAGDAAYLVAHLFEVGPLGWAGMGEVPISHVDIQAWQANMGIELEAWEARALRRMSGAYVDQLAKSREPACVAPWAPETLPEDARAVVHNKVKSAFSALAQISTKTGRPRHHDRRHR</sequence>
<dbReference type="EMBL" id="JAVDXV010000001">
    <property type="protein sequence ID" value="MDR7331766.1"/>
    <property type="molecule type" value="Genomic_DNA"/>
</dbReference>
<dbReference type="RefSeq" id="WP_310325326.1">
    <property type="nucleotide sequence ID" value="NZ_JAVDXV010000001.1"/>
</dbReference>
<reference evidence="1 2" key="1">
    <citation type="submission" date="2023-07" db="EMBL/GenBank/DDBJ databases">
        <title>Sorghum-associated microbial communities from plants grown in Nebraska, USA.</title>
        <authorList>
            <person name="Schachtman D."/>
        </authorList>
    </citation>
    <scope>NUCLEOTIDE SEQUENCE [LARGE SCALE GENOMIC DNA]</scope>
    <source>
        <strain evidence="1 2">BE316</strain>
    </source>
</reference>
<proteinExistence type="predicted"/>
<dbReference type="Proteomes" id="UP001180825">
    <property type="component" value="Unassembled WGS sequence"/>
</dbReference>
<gene>
    <name evidence="1" type="ORF">J2X21_000878</name>
</gene>
<keyword evidence="2" id="KW-1185">Reference proteome</keyword>
<name>A0ABU2A3J3_9BURK</name>
<evidence type="ECO:0000313" key="2">
    <source>
        <dbReference type="Proteomes" id="UP001180825"/>
    </source>
</evidence>
<accession>A0ABU2A3J3</accession>
<protein>
    <submittedName>
        <fullName evidence="1">Uncharacterized protein</fullName>
    </submittedName>
</protein>
<organism evidence="1 2">
    <name type="scientific">Roseateles asaccharophilus</name>
    <dbReference type="NCBI Taxonomy" id="582607"/>
    <lineage>
        <taxon>Bacteria</taxon>
        <taxon>Pseudomonadati</taxon>
        <taxon>Pseudomonadota</taxon>
        <taxon>Betaproteobacteria</taxon>
        <taxon>Burkholderiales</taxon>
        <taxon>Sphaerotilaceae</taxon>
        <taxon>Roseateles</taxon>
    </lineage>
</organism>
<comment type="caution">
    <text evidence="1">The sequence shown here is derived from an EMBL/GenBank/DDBJ whole genome shotgun (WGS) entry which is preliminary data.</text>
</comment>
<evidence type="ECO:0000313" key="1">
    <source>
        <dbReference type="EMBL" id="MDR7331766.1"/>
    </source>
</evidence>